<feature type="non-terminal residue" evidence="1">
    <location>
        <position position="1"/>
    </location>
</feature>
<reference evidence="1 2" key="1">
    <citation type="submission" date="2021-06" db="EMBL/GenBank/DDBJ databases">
        <authorList>
            <person name="Kallberg Y."/>
            <person name="Tangrot J."/>
            <person name="Rosling A."/>
        </authorList>
    </citation>
    <scope>NUCLEOTIDE SEQUENCE [LARGE SCALE GENOMIC DNA]</scope>
    <source>
        <strain evidence="1 2">120-4 pot B 10/14</strain>
    </source>
</reference>
<protein>
    <submittedName>
        <fullName evidence="1">36186_t:CDS:1</fullName>
    </submittedName>
</protein>
<accession>A0ABN7XPW2</accession>
<sequence>IRKGRPLHTTNFKPEANWQEVYKPKTTIKKEWYKGLDEEILEKE</sequence>
<evidence type="ECO:0000313" key="1">
    <source>
        <dbReference type="EMBL" id="CAG8856515.1"/>
    </source>
</evidence>
<organism evidence="1 2">
    <name type="scientific">Gigaspora margarita</name>
    <dbReference type="NCBI Taxonomy" id="4874"/>
    <lineage>
        <taxon>Eukaryota</taxon>
        <taxon>Fungi</taxon>
        <taxon>Fungi incertae sedis</taxon>
        <taxon>Mucoromycota</taxon>
        <taxon>Glomeromycotina</taxon>
        <taxon>Glomeromycetes</taxon>
        <taxon>Diversisporales</taxon>
        <taxon>Gigasporaceae</taxon>
        <taxon>Gigaspora</taxon>
    </lineage>
</organism>
<dbReference type="EMBL" id="CAJVQB010160841">
    <property type="protein sequence ID" value="CAG8856515.1"/>
    <property type="molecule type" value="Genomic_DNA"/>
</dbReference>
<comment type="caution">
    <text evidence="1">The sequence shown here is derived from an EMBL/GenBank/DDBJ whole genome shotgun (WGS) entry which is preliminary data.</text>
</comment>
<evidence type="ECO:0000313" key="2">
    <source>
        <dbReference type="Proteomes" id="UP000789901"/>
    </source>
</evidence>
<gene>
    <name evidence="1" type="ORF">GMARGA_LOCUS45336</name>
</gene>
<name>A0ABN7XPW2_GIGMA</name>
<keyword evidence="2" id="KW-1185">Reference proteome</keyword>
<dbReference type="Proteomes" id="UP000789901">
    <property type="component" value="Unassembled WGS sequence"/>
</dbReference>
<proteinExistence type="predicted"/>